<dbReference type="EMBL" id="BAFB01000221">
    <property type="protein sequence ID" value="GAB36458.1"/>
    <property type="molecule type" value="Genomic_DNA"/>
</dbReference>
<evidence type="ECO:0008006" key="6">
    <source>
        <dbReference type="Google" id="ProtNLM"/>
    </source>
</evidence>
<dbReference type="InterPro" id="IPR029063">
    <property type="entry name" value="SAM-dependent_MTases_sf"/>
</dbReference>
<dbReference type="PRINTS" id="PR00505">
    <property type="entry name" value="D12N6MTFRASE"/>
</dbReference>
<name>H5TSK0_GORO1</name>
<dbReference type="PANTHER" id="PTHR30481:SF2">
    <property type="entry name" value="SITE-SPECIFIC DNA-METHYLTRANSFERASE (ADENINE-SPECIFIC)"/>
    <property type="match status" value="1"/>
</dbReference>
<keyword evidence="3" id="KW-0949">S-adenosyl-L-methionine</keyword>
<dbReference type="GO" id="GO:0032259">
    <property type="term" value="P:methylation"/>
    <property type="evidence" value="ECO:0007669"/>
    <property type="project" value="UniProtKB-KW"/>
</dbReference>
<keyword evidence="2" id="KW-0808">Transferase</keyword>
<accession>H5TSK0</accession>
<evidence type="ECO:0000313" key="4">
    <source>
        <dbReference type="EMBL" id="GAB36458.1"/>
    </source>
</evidence>
<comment type="caution">
    <text evidence="4">The sequence shown here is derived from an EMBL/GenBank/DDBJ whole genome shotgun (WGS) entry which is preliminary data.</text>
</comment>
<gene>
    <name evidence="4" type="ORF">GOOTI_221_00010</name>
</gene>
<dbReference type="GO" id="GO:0009307">
    <property type="term" value="P:DNA restriction-modification system"/>
    <property type="evidence" value="ECO:0007669"/>
    <property type="project" value="InterPro"/>
</dbReference>
<sequence length="345" mass="37534">MSRNRAANLTRQLATSRRLQPGGHVAATFDMNYPSGGVMAAPTRAARWISPLRYPGGKGRLATYLSRLFAEQHGWLPVEVFFEPFAGGAGAGLALLDAGIIESLWLVEKNPALAAFWRTVCEDGEALAQRVSTTEPTIGLWQQSRDVVAAAERGETIADHDLGFAAFMLNRCSRSGIPASNVGPIGGKHQSGRWTVASRFNPPELADRIRRIAGLADRILVREGDAVEHVAALSDSGIEDELLCFLDPPYLVDGPGLYSHSFTLADHVSLAMALAACPARWVLTYDNHPLIDNTLYTGFRILEYSITHTSNTSHRDSEYAVFSDNVIVDLDDIPVHGGTARWLAQ</sequence>
<proteinExistence type="predicted"/>
<reference evidence="4" key="1">
    <citation type="submission" date="2012-02" db="EMBL/GenBank/DDBJ databases">
        <title>Whole genome shotgun sequence of Gordonia otitidis NBRC 100426.</title>
        <authorList>
            <person name="Yoshida I."/>
            <person name="Hosoyama A."/>
            <person name="Tsuchikane K."/>
            <person name="Katsumata H."/>
            <person name="Yamazaki S."/>
            <person name="Fujita N."/>
        </authorList>
    </citation>
    <scope>NUCLEOTIDE SEQUENCE [LARGE SCALE GENOMIC DNA]</scope>
    <source>
        <strain evidence="4">NBRC 100426</strain>
    </source>
</reference>
<dbReference type="SUPFAM" id="SSF53335">
    <property type="entry name" value="S-adenosyl-L-methionine-dependent methyltransferases"/>
    <property type="match status" value="1"/>
</dbReference>
<keyword evidence="5" id="KW-1185">Reference proteome</keyword>
<dbReference type="GO" id="GO:0009007">
    <property type="term" value="F:site-specific DNA-methyltransferase (adenine-specific) activity"/>
    <property type="evidence" value="ECO:0007669"/>
    <property type="project" value="UniProtKB-EC"/>
</dbReference>
<evidence type="ECO:0000313" key="5">
    <source>
        <dbReference type="Proteomes" id="UP000005038"/>
    </source>
</evidence>
<dbReference type="GO" id="GO:0006298">
    <property type="term" value="P:mismatch repair"/>
    <property type="evidence" value="ECO:0007669"/>
    <property type="project" value="TreeGrafter"/>
</dbReference>
<dbReference type="GO" id="GO:0043565">
    <property type="term" value="F:sequence-specific DNA binding"/>
    <property type="evidence" value="ECO:0007669"/>
    <property type="project" value="TreeGrafter"/>
</dbReference>
<evidence type="ECO:0000256" key="1">
    <source>
        <dbReference type="ARBA" id="ARBA00022603"/>
    </source>
</evidence>
<organism evidence="4 5">
    <name type="scientific">Gordonia otitidis (strain DSM 44809 / CCUG 52243 / JCM 12355 / NBRC 100426 / IFM 10032)</name>
    <dbReference type="NCBI Taxonomy" id="1108044"/>
    <lineage>
        <taxon>Bacteria</taxon>
        <taxon>Bacillati</taxon>
        <taxon>Actinomycetota</taxon>
        <taxon>Actinomycetes</taxon>
        <taxon>Mycobacteriales</taxon>
        <taxon>Gordoniaceae</taxon>
        <taxon>Gordonia</taxon>
    </lineage>
</organism>
<protein>
    <recommendedName>
        <fullName evidence="6">DNA adenine methylase</fullName>
    </recommendedName>
</protein>
<dbReference type="InterPro" id="IPR012327">
    <property type="entry name" value="MeTrfase_D12"/>
</dbReference>
<keyword evidence="1" id="KW-0489">Methyltransferase</keyword>
<dbReference type="STRING" id="1108044.GOOTI_221_00010"/>
<dbReference type="Proteomes" id="UP000005038">
    <property type="component" value="Unassembled WGS sequence"/>
</dbReference>
<dbReference type="PANTHER" id="PTHR30481">
    <property type="entry name" value="DNA ADENINE METHYLASE"/>
    <property type="match status" value="1"/>
</dbReference>
<evidence type="ECO:0000256" key="2">
    <source>
        <dbReference type="ARBA" id="ARBA00022679"/>
    </source>
</evidence>
<dbReference type="AlphaFoldDB" id="H5TSK0"/>
<dbReference type="GO" id="GO:1904047">
    <property type="term" value="F:S-adenosyl-L-methionine binding"/>
    <property type="evidence" value="ECO:0007669"/>
    <property type="project" value="TreeGrafter"/>
</dbReference>
<evidence type="ECO:0000256" key="3">
    <source>
        <dbReference type="ARBA" id="ARBA00022691"/>
    </source>
</evidence>
<dbReference type="Gene3D" id="3.40.50.150">
    <property type="entry name" value="Vaccinia Virus protein VP39"/>
    <property type="match status" value="2"/>
</dbReference>